<dbReference type="Gene3D" id="3.40.50.2300">
    <property type="match status" value="3"/>
</dbReference>
<evidence type="ECO:0000256" key="2">
    <source>
        <dbReference type="ARBA" id="ARBA00022729"/>
    </source>
</evidence>
<evidence type="ECO:0000259" key="6">
    <source>
        <dbReference type="Pfam" id="PF13458"/>
    </source>
</evidence>
<evidence type="ECO:0000313" key="8">
    <source>
        <dbReference type="Proteomes" id="UP001301140"/>
    </source>
</evidence>
<evidence type="ECO:0000256" key="5">
    <source>
        <dbReference type="SAM" id="SignalP"/>
    </source>
</evidence>
<dbReference type="InterPro" id="IPR051010">
    <property type="entry name" value="BCAA_transport"/>
</dbReference>
<sequence>MWRLVLQGALLAMALVPATLVAQTAPLEIPLTFFATGTQPRLPLSLAEPVLEDEGLQGARLGLEDNRTTGRFLKHDYRLSERVVPRGADPRAAFAEALETGERLFVAHLPADALLAVAPLAEEAGAVILSTRAEDDRLRTEQCSTAVFHVAPSRAMKADALAQYLLWKRWRSWLLVYGSHPADALLAEAYRRAATRYGAKIVAEKVFEDTGGARRTDSGHVQVQRQLPVFTQDAPEHDIVLAADESDVFAEYLPYNGWLPRPVAGSAGLVPSAWSRVHEQWGGTQLQRRFEAFAGRPMAEGDYNAWTAVRAFGEAVTRTGSADPAELRAYLLSDAFQLGAFKGQALSFRSWNQQMRQPILLVTPRMLVSVSPQDQFLHRRTPLDTLGHDEPESRCRLNPEEAP</sequence>
<feature type="compositionally biased region" description="Basic and acidic residues" evidence="4">
    <location>
        <begin position="386"/>
        <end position="403"/>
    </location>
</feature>
<dbReference type="RefSeq" id="WP_327787883.1">
    <property type="nucleotide sequence ID" value="NZ_JARGEQ010000024.1"/>
</dbReference>
<keyword evidence="8" id="KW-1185">Reference proteome</keyword>
<dbReference type="EMBL" id="JARGEQ010000024">
    <property type="protein sequence ID" value="MDF1585465.1"/>
    <property type="molecule type" value="Genomic_DNA"/>
</dbReference>
<keyword evidence="2 5" id="KW-0732">Signal</keyword>
<name>A0AAP3XQR7_9PROT</name>
<organism evidence="7 8">
    <name type="scientific">Marinimicrococcus flavescens</name>
    <dbReference type="NCBI Taxonomy" id="3031815"/>
    <lineage>
        <taxon>Bacteria</taxon>
        <taxon>Pseudomonadati</taxon>
        <taxon>Pseudomonadota</taxon>
        <taxon>Alphaproteobacteria</taxon>
        <taxon>Geminicoccales</taxon>
        <taxon>Geminicoccaceae</taxon>
        <taxon>Marinimicrococcus</taxon>
    </lineage>
</organism>
<reference evidence="7 8" key="1">
    <citation type="submission" date="2023-03" db="EMBL/GenBank/DDBJ databases">
        <title>YIM 152171 draft genome.</title>
        <authorList>
            <person name="Yang Z."/>
        </authorList>
    </citation>
    <scope>NUCLEOTIDE SEQUENCE [LARGE SCALE GENOMIC DNA]</scope>
    <source>
        <strain evidence="7 8">YIM 152171</strain>
    </source>
</reference>
<dbReference type="NCBIfam" id="TIGR03863">
    <property type="entry name" value="PQQ_ABC_bind"/>
    <property type="match status" value="1"/>
</dbReference>
<comment type="caution">
    <text evidence="7">The sequence shown here is derived from an EMBL/GenBank/DDBJ whole genome shotgun (WGS) entry which is preliminary data.</text>
</comment>
<comment type="similarity">
    <text evidence="1">Belongs to the leucine-binding protein family.</text>
</comment>
<dbReference type="InterPro" id="IPR022478">
    <property type="entry name" value="ABC_transptr_sub-bd_PQQ"/>
</dbReference>
<evidence type="ECO:0000256" key="1">
    <source>
        <dbReference type="ARBA" id="ARBA00010062"/>
    </source>
</evidence>
<feature type="domain" description="Leucine-binding protein" evidence="6">
    <location>
        <begin position="105"/>
        <end position="208"/>
    </location>
</feature>
<dbReference type="PANTHER" id="PTHR30483">
    <property type="entry name" value="LEUCINE-SPECIFIC-BINDING PROTEIN"/>
    <property type="match status" value="1"/>
</dbReference>
<evidence type="ECO:0000256" key="3">
    <source>
        <dbReference type="ARBA" id="ARBA00022970"/>
    </source>
</evidence>
<dbReference type="GO" id="GO:0006865">
    <property type="term" value="P:amino acid transport"/>
    <property type="evidence" value="ECO:0007669"/>
    <property type="project" value="UniProtKB-KW"/>
</dbReference>
<dbReference type="Pfam" id="PF13458">
    <property type="entry name" value="Peripla_BP_6"/>
    <property type="match status" value="1"/>
</dbReference>
<feature type="chain" id="PRO_5042903873" evidence="5">
    <location>
        <begin position="25"/>
        <end position="403"/>
    </location>
</feature>
<dbReference type="SUPFAM" id="SSF53822">
    <property type="entry name" value="Periplasmic binding protein-like I"/>
    <property type="match status" value="1"/>
</dbReference>
<proteinExistence type="inferred from homology"/>
<accession>A0AAP3XQR7</accession>
<dbReference type="PANTHER" id="PTHR30483:SF6">
    <property type="entry name" value="PERIPLASMIC BINDING PROTEIN OF ABC TRANSPORTER FOR NATURAL AMINO ACIDS"/>
    <property type="match status" value="1"/>
</dbReference>
<evidence type="ECO:0000313" key="7">
    <source>
        <dbReference type="EMBL" id="MDF1585465.1"/>
    </source>
</evidence>
<dbReference type="AlphaFoldDB" id="A0AAP3XQR7"/>
<dbReference type="Proteomes" id="UP001301140">
    <property type="component" value="Unassembled WGS sequence"/>
</dbReference>
<feature type="signal peptide" evidence="5">
    <location>
        <begin position="1"/>
        <end position="24"/>
    </location>
</feature>
<dbReference type="InterPro" id="IPR028082">
    <property type="entry name" value="Peripla_BP_I"/>
</dbReference>
<keyword evidence="3" id="KW-0813">Transport</keyword>
<feature type="region of interest" description="Disordered" evidence="4">
    <location>
        <begin position="380"/>
        <end position="403"/>
    </location>
</feature>
<gene>
    <name evidence="7" type="ORF">PZ740_03585</name>
</gene>
<evidence type="ECO:0000256" key="4">
    <source>
        <dbReference type="SAM" id="MobiDB-lite"/>
    </source>
</evidence>
<dbReference type="InterPro" id="IPR028081">
    <property type="entry name" value="Leu-bd"/>
</dbReference>
<protein>
    <submittedName>
        <fullName evidence="7">ABC transporter substrate-binding protein</fullName>
    </submittedName>
</protein>
<keyword evidence="3" id="KW-0029">Amino-acid transport</keyword>
<dbReference type="CDD" id="cd06268">
    <property type="entry name" value="PBP1_ABC_transporter_LIVBP-like"/>
    <property type="match status" value="1"/>
</dbReference>